<keyword evidence="5" id="KW-1185">Reference proteome</keyword>
<evidence type="ECO:0000256" key="3">
    <source>
        <dbReference type="SAM" id="Phobius"/>
    </source>
</evidence>
<proteinExistence type="predicted"/>
<keyword evidence="1" id="KW-0201">Cytochrome c-type biogenesis</keyword>
<keyword evidence="3" id="KW-0812">Transmembrane</keyword>
<evidence type="ECO:0000313" key="4">
    <source>
        <dbReference type="EMBL" id="MFC7703682.1"/>
    </source>
</evidence>
<dbReference type="InterPro" id="IPR011990">
    <property type="entry name" value="TPR-like_helical_dom_sf"/>
</dbReference>
<keyword evidence="3" id="KW-0472">Membrane</keyword>
<feature type="transmembrane region" description="Helical" evidence="3">
    <location>
        <begin position="92"/>
        <end position="112"/>
    </location>
</feature>
<dbReference type="EMBL" id="JBHTFQ010000002">
    <property type="protein sequence ID" value="MFC7703682.1"/>
    <property type="molecule type" value="Genomic_DNA"/>
</dbReference>
<dbReference type="SUPFAM" id="SSF48452">
    <property type="entry name" value="TPR-like"/>
    <property type="match status" value="1"/>
</dbReference>
<dbReference type="RefSeq" id="WP_377400436.1">
    <property type="nucleotide sequence ID" value="NZ_JBHTFQ010000002.1"/>
</dbReference>
<comment type="caution">
    <text evidence="4">The sequence shown here is derived from an EMBL/GenBank/DDBJ whole genome shotgun (WGS) entry which is preliminary data.</text>
</comment>
<dbReference type="NCBIfam" id="TIGR03142">
    <property type="entry name" value="cytochro_ccmI"/>
    <property type="match status" value="1"/>
</dbReference>
<sequence>MVFWIAAGGMALAVAALLVLALLRGRGADPAAAEYDLRVYRDQLREVDKDLARGVIGPEDAERLRLEVSRRILEADRAAARGALPAAQPPRVATLAALAVVVVAGATAFWTYSRIGAPGYPDLPLATRIAAAETWRATRPGQADAEAEAPAGAPFGEVDPQFLTLMEQLRSAMAERPLDLRGQELLARNEAALGNYVAARTAQAQVIALRGDDAGAEDYAALADLMVLAAGGYVSPEAETALTEALRRDPRNGTARYYSGLMFAQTGRPDIAFRMWRGLLEESAADAPWVPLVRAQIEEIAWRAGESYTLPPLDAARGPSLADIEAAADLPPEDREAMIRGMVQGLSDRLSTQGGSAEDWARLISAYGALGETGAAQAIWTEAQINFQHRPELLALIAEAAEAAGLPPAAALAAPEADAEPPVPAPEGLAQP</sequence>
<feature type="region of interest" description="Disordered" evidence="2">
    <location>
        <begin position="409"/>
        <end position="432"/>
    </location>
</feature>
<keyword evidence="3" id="KW-1133">Transmembrane helix</keyword>
<evidence type="ECO:0000256" key="2">
    <source>
        <dbReference type="SAM" id="MobiDB-lite"/>
    </source>
</evidence>
<dbReference type="Gene3D" id="1.25.40.10">
    <property type="entry name" value="Tetratricopeptide repeat domain"/>
    <property type="match status" value="1"/>
</dbReference>
<organism evidence="4 5">
    <name type="scientific">Plastorhodobacter daqingensis</name>
    <dbReference type="NCBI Taxonomy" id="1387281"/>
    <lineage>
        <taxon>Bacteria</taxon>
        <taxon>Pseudomonadati</taxon>
        <taxon>Pseudomonadota</taxon>
        <taxon>Alphaproteobacteria</taxon>
        <taxon>Rhodobacterales</taxon>
        <taxon>Paracoccaceae</taxon>
        <taxon>Plastorhodobacter</taxon>
    </lineage>
</organism>
<protein>
    <submittedName>
        <fullName evidence="4">C-type cytochrome biogenesis protein CcmI</fullName>
    </submittedName>
</protein>
<reference evidence="5" key="1">
    <citation type="journal article" date="2019" name="Int. J. Syst. Evol. Microbiol.">
        <title>The Global Catalogue of Microorganisms (GCM) 10K type strain sequencing project: providing services to taxonomists for standard genome sequencing and annotation.</title>
        <authorList>
            <consortium name="The Broad Institute Genomics Platform"/>
            <consortium name="The Broad Institute Genome Sequencing Center for Infectious Disease"/>
            <person name="Wu L."/>
            <person name="Ma J."/>
        </authorList>
    </citation>
    <scope>NUCLEOTIDE SEQUENCE [LARGE SCALE GENOMIC DNA]</scope>
    <source>
        <strain evidence="5">CGMCC 1.12750</strain>
    </source>
</reference>
<accession>A0ABW2UGB2</accession>
<evidence type="ECO:0000313" key="5">
    <source>
        <dbReference type="Proteomes" id="UP001596516"/>
    </source>
</evidence>
<gene>
    <name evidence="4" type="primary">ccmI</name>
    <name evidence="4" type="ORF">ACFQXB_05695</name>
</gene>
<name>A0ABW2UGB2_9RHOB</name>
<evidence type="ECO:0000256" key="1">
    <source>
        <dbReference type="ARBA" id="ARBA00022748"/>
    </source>
</evidence>
<dbReference type="InterPro" id="IPR017560">
    <property type="entry name" value="Cyt_c_biogenesis_CcmI"/>
</dbReference>
<dbReference type="Proteomes" id="UP001596516">
    <property type="component" value="Unassembled WGS sequence"/>
</dbReference>